<organism evidence="2 3">
    <name type="scientific">Gracilimonas sediminicola</name>
    <dbReference type="NCBI Taxonomy" id="2952158"/>
    <lineage>
        <taxon>Bacteria</taxon>
        <taxon>Pseudomonadati</taxon>
        <taxon>Balneolota</taxon>
        <taxon>Balneolia</taxon>
        <taxon>Balneolales</taxon>
        <taxon>Balneolaceae</taxon>
        <taxon>Gracilimonas</taxon>
    </lineage>
</organism>
<reference evidence="2" key="1">
    <citation type="submission" date="2022-06" db="EMBL/GenBank/DDBJ databases">
        <title>Gracilimonas sp. CAU 1638 isolated from sea sediment.</title>
        <authorList>
            <person name="Kim W."/>
        </authorList>
    </citation>
    <scope>NUCLEOTIDE SEQUENCE</scope>
    <source>
        <strain evidence="2">CAU 1638</strain>
    </source>
</reference>
<dbReference type="InterPro" id="IPR026634">
    <property type="entry name" value="TPST-like"/>
</dbReference>
<dbReference type="Pfam" id="PF13469">
    <property type="entry name" value="Sulfotransfer_3"/>
    <property type="match status" value="1"/>
</dbReference>
<sequence length="298" mass="34716">MAVLKKVGEQITALSDALGFERRDLRADIGMPWDYVKSKIMNSHFKWDYNEIERYCMFIGYPRSGHTLVGSLLDAHPDVVISHELDALRYLRAGFSREQIFSLILHKDKVFTGKGREWTGYDYAIEGLWQGRYRNLKVIGDKKGGGSSRHLQAKPDIIEKLRKEVQLPLKLIHIVRHPLDNIATHKRKWSVQPSLQEAIDSYFKRVEANAKLKSEVAEDEWCELTHEEFISDSEKTLRTLVEFLEVEPYEDYIKAAAAKVFDSPSKSRTKIEWPQEMIDQVAERSQKYDFLKDYEFTV</sequence>
<dbReference type="Gene3D" id="3.40.50.300">
    <property type="entry name" value="P-loop containing nucleotide triphosphate hydrolases"/>
    <property type="match status" value="1"/>
</dbReference>
<dbReference type="Proteomes" id="UP001139125">
    <property type="component" value="Unassembled WGS sequence"/>
</dbReference>
<gene>
    <name evidence="2" type="ORF">NM125_01070</name>
</gene>
<name>A0A9X2L0M4_9BACT</name>
<proteinExistence type="predicted"/>
<dbReference type="EMBL" id="JANDBC010000001">
    <property type="protein sequence ID" value="MCP9290166.1"/>
    <property type="molecule type" value="Genomic_DNA"/>
</dbReference>
<evidence type="ECO:0000256" key="1">
    <source>
        <dbReference type="ARBA" id="ARBA00022679"/>
    </source>
</evidence>
<dbReference type="PANTHER" id="PTHR12788:SF8">
    <property type="entry name" value="PROTEIN-TYROSINE SULFOTRANSFERASE"/>
    <property type="match status" value="1"/>
</dbReference>
<dbReference type="SUPFAM" id="SSF52540">
    <property type="entry name" value="P-loop containing nucleoside triphosphate hydrolases"/>
    <property type="match status" value="1"/>
</dbReference>
<keyword evidence="3" id="KW-1185">Reference proteome</keyword>
<protein>
    <submittedName>
        <fullName evidence="2">Sulfotransferase</fullName>
    </submittedName>
</protein>
<dbReference type="AlphaFoldDB" id="A0A9X2L0M4"/>
<evidence type="ECO:0000313" key="2">
    <source>
        <dbReference type="EMBL" id="MCP9290166.1"/>
    </source>
</evidence>
<dbReference type="PANTHER" id="PTHR12788">
    <property type="entry name" value="PROTEIN-TYROSINE SULFOTRANSFERASE 2"/>
    <property type="match status" value="1"/>
</dbReference>
<evidence type="ECO:0000313" key="3">
    <source>
        <dbReference type="Proteomes" id="UP001139125"/>
    </source>
</evidence>
<comment type="caution">
    <text evidence="2">The sequence shown here is derived from an EMBL/GenBank/DDBJ whole genome shotgun (WGS) entry which is preliminary data.</text>
</comment>
<accession>A0A9X2L0M4</accession>
<dbReference type="RefSeq" id="WP_255132000.1">
    <property type="nucleotide sequence ID" value="NZ_JANDBC010000001.1"/>
</dbReference>
<dbReference type="GO" id="GO:0008476">
    <property type="term" value="F:protein-tyrosine sulfotransferase activity"/>
    <property type="evidence" value="ECO:0007669"/>
    <property type="project" value="InterPro"/>
</dbReference>
<dbReference type="InterPro" id="IPR027417">
    <property type="entry name" value="P-loop_NTPase"/>
</dbReference>
<keyword evidence="1" id="KW-0808">Transferase</keyword>